<protein>
    <submittedName>
        <fullName evidence="1">Uncharacterized protein</fullName>
    </submittedName>
</protein>
<accession>A0ABU5GWY5</accession>
<sequence>MRGRFPPPQSGATRRFELKIGKAHSLFAYDREVPTPRDVAGKLSMGVGGLNACVLSHVWR</sequence>
<keyword evidence="2" id="KW-1185">Reference proteome</keyword>
<evidence type="ECO:0000313" key="2">
    <source>
        <dbReference type="Proteomes" id="UP001291309"/>
    </source>
</evidence>
<gene>
    <name evidence="1" type="ORF">SYV04_04890</name>
</gene>
<name>A0ABU5GWY5_9BACT</name>
<evidence type="ECO:0000313" key="1">
    <source>
        <dbReference type="EMBL" id="MDY7225705.1"/>
    </source>
</evidence>
<dbReference type="EMBL" id="JAXIVS010000001">
    <property type="protein sequence ID" value="MDY7225705.1"/>
    <property type="molecule type" value="Genomic_DNA"/>
</dbReference>
<organism evidence="1 2">
    <name type="scientific">Hyalangium rubrum</name>
    <dbReference type="NCBI Taxonomy" id="3103134"/>
    <lineage>
        <taxon>Bacteria</taxon>
        <taxon>Pseudomonadati</taxon>
        <taxon>Myxococcota</taxon>
        <taxon>Myxococcia</taxon>
        <taxon>Myxococcales</taxon>
        <taxon>Cystobacterineae</taxon>
        <taxon>Archangiaceae</taxon>
        <taxon>Hyalangium</taxon>
    </lineage>
</organism>
<dbReference type="RefSeq" id="WP_321544409.1">
    <property type="nucleotide sequence ID" value="NZ_JAXIVS010000001.1"/>
</dbReference>
<proteinExistence type="predicted"/>
<reference evidence="1 2" key="1">
    <citation type="submission" date="2023-12" db="EMBL/GenBank/DDBJ databases">
        <title>the genome sequence of Hyalangium sp. s54d21.</title>
        <authorList>
            <person name="Zhang X."/>
        </authorList>
    </citation>
    <scope>NUCLEOTIDE SEQUENCE [LARGE SCALE GENOMIC DNA]</scope>
    <source>
        <strain evidence="2">s54d21</strain>
    </source>
</reference>
<comment type="caution">
    <text evidence="1">The sequence shown here is derived from an EMBL/GenBank/DDBJ whole genome shotgun (WGS) entry which is preliminary data.</text>
</comment>
<dbReference type="Proteomes" id="UP001291309">
    <property type="component" value="Unassembled WGS sequence"/>
</dbReference>